<evidence type="ECO:0000313" key="1">
    <source>
        <dbReference type="EMBL" id="KAL0157141.1"/>
    </source>
</evidence>
<comment type="caution">
    <text evidence="1">The sequence shown here is derived from an EMBL/GenBank/DDBJ whole genome shotgun (WGS) entry which is preliminary data.</text>
</comment>
<protein>
    <submittedName>
        <fullName evidence="1">Uncharacterized protein</fullName>
    </submittedName>
</protein>
<dbReference type="AlphaFoldDB" id="A0ABD0N865"/>
<organism evidence="1 2">
    <name type="scientific">Cirrhinus mrigala</name>
    <name type="common">Mrigala</name>
    <dbReference type="NCBI Taxonomy" id="683832"/>
    <lineage>
        <taxon>Eukaryota</taxon>
        <taxon>Metazoa</taxon>
        <taxon>Chordata</taxon>
        <taxon>Craniata</taxon>
        <taxon>Vertebrata</taxon>
        <taxon>Euteleostomi</taxon>
        <taxon>Actinopterygii</taxon>
        <taxon>Neopterygii</taxon>
        <taxon>Teleostei</taxon>
        <taxon>Ostariophysi</taxon>
        <taxon>Cypriniformes</taxon>
        <taxon>Cyprinidae</taxon>
        <taxon>Labeoninae</taxon>
        <taxon>Labeonini</taxon>
        <taxon>Cirrhinus</taxon>
    </lineage>
</organism>
<accession>A0ABD0N865</accession>
<keyword evidence="2" id="KW-1185">Reference proteome</keyword>
<feature type="non-terminal residue" evidence="1">
    <location>
        <position position="60"/>
    </location>
</feature>
<evidence type="ECO:0000313" key="2">
    <source>
        <dbReference type="Proteomes" id="UP001529510"/>
    </source>
</evidence>
<reference evidence="1 2" key="1">
    <citation type="submission" date="2024-05" db="EMBL/GenBank/DDBJ databases">
        <title>Genome sequencing and assembly of Indian major carp, Cirrhinus mrigala (Hamilton, 1822).</title>
        <authorList>
            <person name="Mohindra V."/>
            <person name="Chowdhury L.M."/>
            <person name="Lal K."/>
            <person name="Jena J.K."/>
        </authorList>
    </citation>
    <scope>NUCLEOTIDE SEQUENCE [LARGE SCALE GENOMIC DNA]</scope>
    <source>
        <strain evidence="1">CM1030</strain>
        <tissue evidence="1">Blood</tissue>
    </source>
</reference>
<proteinExistence type="predicted"/>
<dbReference type="Proteomes" id="UP001529510">
    <property type="component" value="Unassembled WGS sequence"/>
</dbReference>
<gene>
    <name evidence="1" type="ORF">M9458_048387</name>
</gene>
<name>A0ABD0N865_CIRMR</name>
<dbReference type="EMBL" id="JAMKFB020000024">
    <property type="protein sequence ID" value="KAL0157141.1"/>
    <property type="molecule type" value="Genomic_DNA"/>
</dbReference>
<sequence>MVRGLQWASGRLVELDAADEMIAVVEQFLQVQNITAVKRAAICERQPPSGFAARLLVELR</sequence>